<dbReference type="InParanoid" id="D8LX24"/>
<dbReference type="EMBL" id="FN668639">
    <property type="protein sequence ID" value="CBK20819.2"/>
    <property type="molecule type" value="Genomic_DNA"/>
</dbReference>
<accession>D8LX24</accession>
<protein>
    <submittedName>
        <fullName evidence="2">Uncharacterized protein</fullName>
    </submittedName>
</protein>
<name>D8LX24_BLAHO</name>
<dbReference type="Proteomes" id="UP000008312">
    <property type="component" value="Unassembled WGS sequence"/>
</dbReference>
<sequence>MIKWYLILPWKRGECQKIVHERGYYFKRTKYPIIFKRLESTRTTNSDFSAIESDIGSDQQIWEFFRRRTERVRTSIGSNRQKSENARVHVRVIAVLFWICLLITILENWK</sequence>
<keyword evidence="1" id="KW-0812">Transmembrane</keyword>
<gene>
    <name evidence="2" type="ORF">GSBLH_T00001080001</name>
</gene>
<feature type="transmembrane region" description="Helical" evidence="1">
    <location>
        <begin position="88"/>
        <end position="106"/>
    </location>
</feature>
<reference evidence="2" key="1">
    <citation type="submission" date="2010-02" db="EMBL/GenBank/DDBJ databases">
        <title>Sequencing and annotation of the Blastocystis hominis genome.</title>
        <authorList>
            <person name="Wincker P."/>
        </authorList>
    </citation>
    <scope>NUCLEOTIDE SEQUENCE</scope>
    <source>
        <strain evidence="2">Singapore isolate B</strain>
    </source>
</reference>
<keyword evidence="1" id="KW-1133">Transmembrane helix</keyword>
<dbReference type="RefSeq" id="XP_012894867.1">
    <property type="nucleotide sequence ID" value="XM_013039413.1"/>
</dbReference>
<keyword evidence="1" id="KW-0472">Membrane</keyword>
<dbReference type="AlphaFoldDB" id="D8LX24"/>
<organism evidence="2">
    <name type="scientific">Blastocystis hominis</name>
    <dbReference type="NCBI Taxonomy" id="12968"/>
    <lineage>
        <taxon>Eukaryota</taxon>
        <taxon>Sar</taxon>
        <taxon>Stramenopiles</taxon>
        <taxon>Bigyra</taxon>
        <taxon>Opalozoa</taxon>
        <taxon>Opalinata</taxon>
        <taxon>Blastocystidae</taxon>
        <taxon>Blastocystis</taxon>
    </lineage>
</organism>
<evidence type="ECO:0000313" key="2">
    <source>
        <dbReference type="EMBL" id="CBK20819.2"/>
    </source>
</evidence>
<evidence type="ECO:0000313" key="3">
    <source>
        <dbReference type="Proteomes" id="UP000008312"/>
    </source>
</evidence>
<evidence type="ECO:0000256" key="1">
    <source>
        <dbReference type="SAM" id="Phobius"/>
    </source>
</evidence>
<dbReference type="GeneID" id="24918359"/>
<keyword evidence="3" id="KW-1185">Reference proteome</keyword>
<proteinExistence type="predicted"/>